<feature type="transmembrane region" description="Helical" evidence="8">
    <location>
        <begin position="83"/>
        <end position="104"/>
    </location>
</feature>
<evidence type="ECO:0000313" key="10">
    <source>
        <dbReference type="EMBL" id="QNE17454.1"/>
    </source>
</evidence>
<comment type="subcellular location">
    <subcellularLocation>
        <location evidence="1">Cell membrane</location>
        <topology evidence="1">Multi-pass membrane protein</topology>
    </subcellularLocation>
</comment>
<feature type="transmembrane region" description="Helical" evidence="8">
    <location>
        <begin position="17"/>
        <end position="36"/>
    </location>
</feature>
<keyword evidence="6 8" id="KW-1133">Transmembrane helix</keyword>
<keyword evidence="5 8" id="KW-0812">Transmembrane</keyword>
<feature type="transmembrane region" description="Helical" evidence="8">
    <location>
        <begin position="254"/>
        <end position="273"/>
    </location>
</feature>
<dbReference type="Proteomes" id="UP000515563">
    <property type="component" value="Chromosome"/>
</dbReference>
<evidence type="ECO:0000256" key="4">
    <source>
        <dbReference type="ARBA" id="ARBA00022679"/>
    </source>
</evidence>
<organism evidence="10 11">
    <name type="scientific">Kribbella qitaiheensis</name>
    <dbReference type="NCBI Taxonomy" id="1544730"/>
    <lineage>
        <taxon>Bacteria</taxon>
        <taxon>Bacillati</taxon>
        <taxon>Actinomycetota</taxon>
        <taxon>Actinomycetes</taxon>
        <taxon>Propionibacteriales</taxon>
        <taxon>Kribbellaceae</taxon>
        <taxon>Kribbella</taxon>
    </lineage>
</organism>
<dbReference type="AlphaFoldDB" id="A0A7G6WTY9"/>
<evidence type="ECO:0000256" key="1">
    <source>
        <dbReference type="ARBA" id="ARBA00004651"/>
    </source>
</evidence>
<accession>A0A7G6WTY9</accession>
<dbReference type="RefSeq" id="WP_185446286.1">
    <property type="nucleotide sequence ID" value="NZ_CP043661.1"/>
</dbReference>
<feature type="transmembrane region" description="Helical" evidence="8">
    <location>
        <begin position="304"/>
        <end position="324"/>
    </location>
</feature>
<dbReference type="KEGG" id="kqi:F1D05_05395"/>
<keyword evidence="2" id="KW-1003">Cell membrane</keyword>
<feature type="transmembrane region" description="Helical" evidence="8">
    <location>
        <begin position="178"/>
        <end position="195"/>
    </location>
</feature>
<dbReference type="PANTHER" id="PTHR33908">
    <property type="entry name" value="MANNOSYLTRANSFERASE YKCB-RELATED"/>
    <property type="match status" value="1"/>
</dbReference>
<feature type="transmembrane region" description="Helical" evidence="8">
    <location>
        <begin position="280"/>
        <end position="298"/>
    </location>
</feature>
<evidence type="ECO:0000313" key="11">
    <source>
        <dbReference type="Proteomes" id="UP000515563"/>
    </source>
</evidence>
<dbReference type="Pfam" id="PF13231">
    <property type="entry name" value="PMT_2"/>
    <property type="match status" value="1"/>
</dbReference>
<evidence type="ECO:0000256" key="7">
    <source>
        <dbReference type="ARBA" id="ARBA00023136"/>
    </source>
</evidence>
<evidence type="ECO:0000256" key="2">
    <source>
        <dbReference type="ARBA" id="ARBA00022475"/>
    </source>
</evidence>
<keyword evidence="7 8" id="KW-0472">Membrane</keyword>
<proteinExistence type="predicted"/>
<keyword evidence="3" id="KW-0328">Glycosyltransferase</keyword>
<dbReference type="GO" id="GO:0009103">
    <property type="term" value="P:lipopolysaccharide biosynthetic process"/>
    <property type="evidence" value="ECO:0007669"/>
    <property type="project" value="UniProtKB-ARBA"/>
</dbReference>
<gene>
    <name evidence="10" type="ORF">F1D05_05395</name>
</gene>
<dbReference type="EMBL" id="CP043661">
    <property type="protein sequence ID" value="QNE17454.1"/>
    <property type="molecule type" value="Genomic_DNA"/>
</dbReference>
<reference evidence="10 11" key="2">
    <citation type="journal article" date="2020" name="Microbiol. Resour. Announc.">
        <title>Antarctic desert soil bacteria exhibit high novel natural product potential, evaluated through long-read genome sequencing and comparative genomics.</title>
        <authorList>
            <person name="Benaud N."/>
            <person name="Edwards R.J."/>
            <person name="Amos T.G."/>
            <person name="D'Agostino P.M."/>
            <person name="Gutierrez-Chavez C."/>
            <person name="Montgomery K."/>
            <person name="Nicetic I."/>
            <person name="Ferrari B.C."/>
        </authorList>
    </citation>
    <scope>NUCLEOTIDE SEQUENCE [LARGE SCALE GENOMIC DNA]</scope>
    <source>
        <strain evidence="10 11">SPB151</strain>
    </source>
</reference>
<dbReference type="InterPro" id="IPR050297">
    <property type="entry name" value="LipidA_mod_glycosyltrf_83"/>
</dbReference>
<keyword evidence="4 10" id="KW-0808">Transferase</keyword>
<dbReference type="InterPro" id="IPR038731">
    <property type="entry name" value="RgtA/B/C-like"/>
</dbReference>
<dbReference type="GO" id="GO:0016763">
    <property type="term" value="F:pentosyltransferase activity"/>
    <property type="evidence" value="ECO:0007669"/>
    <property type="project" value="TreeGrafter"/>
</dbReference>
<dbReference type="GO" id="GO:0005886">
    <property type="term" value="C:plasma membrane"/>
    <property type="evidence" value="ECO:0007669"/>
    <property type="project" value="UniProtKB-SubCell"/>
</dbReference>
<protein>
    <submittedName>
        <fullName evidence="10">Glycosyltransferase family 39 protein</fullName>
    </submittedName>
</protein>
<evidence type="ECO:0000259" key="9">
    <source>
        <dbReference type="Pfam" id="PF13231"/>
    </source>
</evidence>
<sequence>MTASRRPDSVSDRVQPFALAPVSAIAAVVAVVLTALSGRYGFHRDELYFLAAGKHLAWGFTDQPPLTPLLVHLSTAVFGSTPMGLRVLSTLTAAATVVVVALIARELGGDRRAQTFAAGCAAIAGFPLGIGHLASTATYDLLAWMAIGLFALKLLRTGDGRWWVAIGLTTGIALENKYLVILPLAALLIAVLVVGPRSVLRSWWLAAGIITAALVAAPNLYWQATHDWPQLTVAGGISDDDGVENRIMFIPLQILQLSPFLVPIWVAGFLRIWRSPNLRWSRPVALAYPILCVVVLAVGGKSYYALPLLLILVASGATPTLAWLTRGRTAVRRNLLAVGALLTAVTSVVFSLPVLPESAVNFVLPVNPEQGEQIGWPALTTAVAEAWQQIPEADRARATIFALNYGEAGAIAHYGPAHNLPTAYSGHMSFHDWGPPADTQSGPVLLVEQEPTPYYESRFGTCHQVGTVNTGHDVDNEEQGTHLTLCAGPTHPWSTLWPALRRYY</sequence>
<feature type="transmembrane region" description="Helical" evidence="8">
    <location>
        <begin position="116"/>
        <end position="134"/>
    </location>
</feature>
<reference evidence="11" key="1">
    <citation type="submission" date="2019-09" db="EMBL/GenBank/DDBJ databases">
        <title>Antimicrobial potential of Antarctic Bacteria.</title>
        <authorList>
            <person name="Benaud N."/>
            <person name="Edwards R.J."/>
            <person name="Ferrari B.C."/>
        </authorList>
    </citation>
    <scope>NUCLEOTIDE SEQUENCE [LARGE SCALE GENOMIC DNA]</scope>
    <source>
        <strain evidence="11">SPB151</strain>
    </source>
</reference>
<name>A0A7G6WTY9_9ACTN</name>
<keyword evidence="11" id="KW-1185">Reference proteome</keyword>
<evidence type="ECO:0000256" key="6">
    <source>
        <dbReference type="ARBA" id="ARBA00022989"/>
    </source>
</evidence>
<feature type="transmembrane region" description="Helical" evidence="8">
    <location>
        <begin position="202"/>
        <end position="222"/>
    </location>
</feature>
<evidence type="ECO:0000256" key="3">
    <source>
        <dbReference type="ARBA" id="ARBA00022676"/>
    </source>
</evidence>
<feature type="transmembrane region" description="Helical" evidence="8">
    <location>
        <begin position="336"/>
        <end position="355"/>
    </location>
</feature>
<evidence type="ECO:0000256" key="8">
    <source>
        <dbReference type="SAM" id="Phobius"/>
    </source>
</evidence>
<feature type="domain" description="Glycosyltransferase RgtA/B/C/D-like" evidence="9">
    <location>
        <begin position="62"/>
        <end position="222"/>
    </location>
</feature>
<dbReference type="PANTHER" id="PTHR33908:SF11">
    <property type="entry name" value="MEMBRANE PROTEIN"/>
    <property type="match status" value="1"/>
</dbReference>
<evidence type="ECO:0000256" key="5">
    <source>
        <dbReference type="ARBA" id="ARBA00022692"/>
    </source>
</evidence>